<dbReference type="OrthoDB" id="1470350at2759"/>
<dbReference type="PRINTS" id="PR00385">
    <property type="entry name" value="P450"/>
</dbReference>
<dbReference type="GO" id="GO:0016705">
    <property type="term" value="F:oxidoreductase activity, acting on paired donors, with incorporation or reduction of molecular oxygen"/>
    <property type="evidence" value="ECO:0007669"/>
    <property type="project" value="InterPro"/>
</dbReference>
<name>A0A8J4RMF9_9ROSI</name>
<comment type="caution">
    <text evidence="11">The sequence shown here is derived from an EMBL/GenBank/DDBJ whole genome shotgun (WGS) entry which is preliminary data.</text>
</comment>
<dbReference type="PANTHER" id="PTHR47946:SF6">
    <property type="entry name" value="CYTOCHROME P450 78A7"/>
    <property type="match status" value="1"/>
</dbReference>
<protein>
    <recommendedName>
        <fullName evidence="13">Cytochrome P450 78A7</fullName>
    </recommendedName>
</protein>
<comment type="similarity">
    <text evidence="2 9">Belongs to the cytochrome P450 family.</text>
</comment>
<evidence type="ECO:0000256" key="6">
    <source>
        <dbReference type="ARBA" id="ARBA00023004"/>
    </source>
</evidence>
<dbReference type="Proteomes" id="UP000737018">
    <property type="component" value="Unassembled WGS sequence"/>
</dbReference>
<evidence type="ECO:0008006" key="13">
    <source>
        <dbReference type="Google" id="ProtNLM"/>
    </source>
</evidence>
<gene>
    <name evidence="11" type="ORF">CMV_000349</name>
</gene>
<dbReference type="GO" id="GO:0020037">
    <property type="term" value="F:heme binding"/>
    <property type="evidence" value="ECO:0007669"/>
    <property type="project" value="InterPro"/>
</dbReference>
<dbReference type="AlphaFoldDB" id="A0A8J4RMF9"/>
<feature type="transmembrane region" description="Helical" evidence="10">
    <location>
        <begin position="30"/>
        <end position="50"/>
    </location>
</feature>
<evidence type="ECO:0000256" key="10">
    <source>
        <dbReference type="SAM" id="Phobius"/>
    </source>
</evidence>
<keyword evidence="3 8" id="KW-0349">Heme</keyword>
<dbReference type="SUPFAM" id="SSF48264">
    <property type="entry name" value="Cytochrome P450"/>
    <property type="match status" value="1"/>
</dbReference>
<dbReference type="GO" id="GO:0004497">
    <property type="term" value="F:monooxygenase activity"/>
    <property type="evidence" value="ECO:0007669"/>
    <property type="project" value="UniProtKB-KW"/>
</dbReference>
<keyword evidence="10" id="KW-0812">Transmembrane</keyword>
<comment type="cofactor">
    <cofactor evidence="1 8">
        <name>heme</name>
        <dbReference type="ChEBI" id="CHEBI:30413"/>
    </cofactor>
</comment>
<keyword evidence="10" id="KW-0472">Membrane</keyword>
<dbReference type="GO" id="GO:0005506">
    <property type="term" value="F:iron ion binding"/>
    <property type="evidence" value="ECO:0007669"/>
    <property type="project" value="InterPro"/>
</dbReference>
<reference evidence="11" key="1">
    <citation type="submission" date="2020-03" db="EMBL/GenBank/DDBJ databases">
        <title>Castanea mollissima Vanexum genome sequencing.</title>
        <authorList>
            <person name="Staton M."/>
        </authorList>
    </citation>
    <scope>NUCLEOTIDE SEQUENCE</scope>
    <source>
        <tissue evidence="11">Leaf</tissue>
    </source>
</reference>
<dbReference type="CDD" id="cd11076">
    <property type="entry name" value="CYP78"/>
    <property type="match status" value="1"/>
</dbReference>
<sequence>MELGLVTKDTTWWVFTLPAFLGSKTLLDGYVLVAIFMAFVSLSLLTWAFASGGIAWKNGRNQKGPVPISGPRGLPLFGSLFTLSRGLAHRSLAAMAWSRATTTQLMAFSLGSTPVVVASDPFTAKEILTSPNFADRPIKQSAKSLMFSRAIGFAPNGTYWRLLRKIASSHLFAPRRILAHEPKRQLECAAMLSKIETEQKLSGTVLLRKHLQAASLNNIMGSVFGKRYDMDTAQDSEELDELKDMVQEGFELLGAFNWSDYLPWLSYFYDPFRITERCSRLVPRVRKLVRDIIEEHRAAGPRSLSDNADFVDVLLSLDGEEKLQEDDMVAVLWEMIFRGTDTTALLTEWVMAELILHPEVQEKLYQEIDNAVGNKTVTDADVAGLPYLQSVVKETLRVHPPGPLLSWARLSTSDVQLSNGMLIPAKTTAMVNMWAITHDPKVWEDPLEFKPERFLEADVDVRGCDLRLAPFGAGRRVCPGKNLGLVTVNLWVAKLVQGFTWVQDGSNPVDLSEVLKLSCEMKYPLHAIALPRTSSI</sequence>
<keyword evidence="12" id="KW-1185">Reference proteome</keyword>
<dbReference type="Pfam" id="PF00067">
    <property type="entry name" value="p450"/>
    <property type="match status" value="1"/>
</dbReference>
<evidence type="ECO:0000313" key="12">
    <source>
        <dbReference type="Proteomes" id="UP000737018"/>
    </source>
</evidence>
<evidence type="ECO:0000256" key="3">
    <source>
        <dbReference type="ARBA" id="ARBA00022617"/>
    </source>
</evidence>
<dbReference type="InterPro" id="IPR002401">
    <property type="entry name" value="Cyt_P450_E_grp-I"/>
</dbReference>
<dbReference type="Gene3D" id="1.10.630.10">
    <property type="entry name" value="Cytochrome P450"/>
    <property type="match status" value="1"/>
</dbReference>
<feature type="binding site" description="axial binding residue" evidence="8">
    <location>
        <position position="478"/>
    </location>
    <ligand>
        <name>heme</name>
        <dbReference type="ChEBI" id="CHEBI:30413"/>
    </ligand>
    <ligandPart>
        <name>Fe</name>
        <dbReference type="ChEBI" id="CHEBI:18248"/>
    </ligandPart>
</feature>
<dbReference type="PRINTS" id="PR00463">
    <property type="entry name" value="EP450I"/>
</dbReference>
<dbReference type="InterPro" id="IPR001128">
    <property type="entry name" value="Cyt_P450"/>
</dbReference>
<dbReference type="GO" id="GO:0048608">
    <property type="term" value="P:reproductive structure development"/>
    <property type="evidence" value="ECO:0007669"/>
    <property type="project" value="UniProtKB-ARBA"/>
</dbReference>
<evidence type="ECO:0000256" key="5">
    <source>
        <dbReference type="ARBA" id="ARBA00023002"/>
    </source>
</evidence>
<organism evidence="11 12">
    <name type="scientific">Castanea mollissima</name>
    <name type="common">Chinese chestnut</name>
    <dbReference type="NCBI Taxonomy" id="60419"/>
    <lineage>
        <taxon>Eukaryota</taxon>
        <taxon>Viridiplantae</taxon>
        <taxon>Streptophyta</taxon>
        <taxon>Embryophyta</taxon>
        <taxon>Tracheophyta</taxon>
        <taxon>Spermatophyta</taxon>
        <taxon>Magnoliopsida</taxon>
        <taxon>eudicotyledons</taxon>
        <taxon>Gunneridae</taxon>
        <taxon>Pentapetalae</taxon>
        <taxon>rosids</taxon>
        <taxon>fabids</taxon>
        <taxon>Fagales</taxon>
        <taxon>Fagaceae</taxon>
        <taxon>Castanea</taxon>
    </lineage>
</organism>
<proteinExistence type="inferred from homology"/>
<dbReference type="PROSITE" id="PS00086">
    <property type="entry name" value="CYTOCHROME_P450"/>
    <property type="match status" value="1"/>
</dbReference>
<evidence type="ECO:0000256" key="9">
    <source>
        <dbReference type="RuleBase" id="RU000461"/>
    </source>
</evidence>
<keyword evidence="7 9" id="KW-0503">Monooxygenase</keyword>
<accession>A0A8J4RMF9</accession>
<dbReference type="InterPro" id="IPR036396">
    <property type="entry name" value="Cyt_P450_sf"/>
</dbReference>
<keyword evidence="6 8" id="KW-0408">Iron</keyword>
<dbReference type="EMBL" id="JRKL02000017">
    <property type="protein sequence ID" value="KAF3976462.1"/>
    <property type="molecule type" value="Genomic_DNA"/>
</dbReference>
<keyword evidence="4 8" id="KW-0479">Metal-binding</keyword>
<evidence type="ECO:0000256" key="8">
    <source>
        <dbReference type="PIRSR" id="PIRSR602401-1"/>
    </source>
</evidence>
<evidence type="ECO:0000256" key="2">
    <source>
        <dbReference type="ARBA" id="ARBA00010617"/>
    </source>
</evidence>
<evidence type="ECO:0000256" key="4">
    <source>
        <dbReference type="ARBA" id="ARBA00022723"/>
    </source>
</evidence>
<keyword evidence="10" id="KW-1133">Transmembrane helix</keyword>
<dbReference type="InterPro" id="IPR051996">
    <property type="entry name" value="Cytochrome_P450_78A"/>
</dbReference>
<dbReference type="PANTHER" id="PTHR47946">
    <property type="entry name" value="CYTOCHROME P450 78A7-RELATED"/>
    <property type="match status" value="1"/>
</dbReference>
<evidence type="ECO:0000256" key="1">
    <source>
        <dbReference type="ARBA" id="ARBA00001971"/>
    </source>
</evidence>
<dbReference type="InterPro" id="IPR017972">
    <property type="entry name" value="Cyt_P450_CS"/>
</dbReference>
<dbReference type="FunFam" id="1.10.630.10:FF:000016">
    <property type="entry name" value="Cytochrome P450 78A5"/>
    <property type="match status" value="1"/>
</dbReference>
<evidence type="ECO:0000313" key="11">
    <source>
        <dbReference type="EMBL" id="KAF3976462.1"/>
    </source>
</evidence>
<evidence type="ECO:0000256" key="7">
    <source>
        <dbReference type="ARBA" id="ARBA00023033"/>
    </source>
</evidence>
<keyword evidence="5 9" id="KW-0560">Oxidoreductase</keyword>